<dbReference type="Proteomes" id="UP000433876">
    <property type="component" value="Unassembled WGS sequence"/>
</dbReference>
<dbReference type="OMA" id="QYECICN"/>
<feature type="region of interest" description="Disordered" evidence="1">
    <location>
        <begin position="170"/>
        <end position="203"/>
    </location>
</feature>
<dbReference type="Pfam" id="PF24808">
    <property type="entry name" value="DUF7707"/>
    <property type="match status" value="1"/>
</dbReference>
<dbReference type="EMBL" id="NMPR01000140">
    <property type="protein sequence ID" value="KAA8629323.1"/>
    <property type="molecule type" value="Genomic_DNA"/>
</dbReference>
<evidence type="ECO:0000256" key="2">
    <source>
        <dbReference type="SAM" id="SignalP"/>
    </source>
</evidence>
<feature type="domain" description="DUF7707" evidence="3">
    <location>
        <begin position="31"/>
        <end position="142"/>
    </location>
</feature>
<feature type="compositionally biased region" description="Basic residues" evidence="1">
    <location>
        <begin position="171"/>
        <end position="183"/>
    </location>
</feature>
<proteinExistence type="predicted"/>
<reference evidence="4 5" key="1">
    <citation type="submission" date="2017-07" db="EMBL/GenBank/DDBJ databases">
        <title>Genome sequence of the Sordaria macrospora wild type strain R19027.</title>
        <authorList>
            <person name="Nowrousian M."/>
            <person name="Teichert I."/>
            <person name="Kueck U."/>
        </authorList>
    </citation>
    <scope>NUCLEOTIDE SEQUENCE [LARGE SCALE GENOMIC DNA]</scope>
    <source>
        <strain evidence="4 5">R19027</strain>
        <tissue evidence="4">Mycelium</tissue>
    </source>
</reference>
<dbReference type="AlphaFoldDB" id="A0A8S8ZGS3"/>
<gene>
    <name evidence="4" type="ORF">SMACR_08408</name>
</gene>
<evidence type="ECO:0000313" key="5">
    <source>
        <dbReference type="Proteomes" id="UP000433876"/>
    </source>
</evidence>
<dbReference type="VEuPathDB" id="FungiDB:SMAC_08408"/>
<evidence type="ECO:0000259" key="3">
    <source>
        <dbReference type="Pfam" id="PF24808"/>
    </source>
</evidence>
<protein>
    <recommendedName>
        <fullName evidence="3">DUF7707 domain-containing protein</fullName>
    </recommendedName>
</protein>
<feature type="signal peptide" evidence="2">
    <location>
        <begin position="1"/>
        <end position="21"/>
    </location>
</feature>
<dbReference type="InterPro" id="IPR056124">
    <property type="entry name" value="DUF7707"/>
</dbReference>
<name>A0A8S8ZGS3_SORMA</name>
<evidence type="ECO:0000313" key="4">
    <source>
        <dbReference type="EMBL" id="KAA8629323.1"/>
    </source>
</evidence>
<dbReference type="PANTHER" id="PTHR38118">
    <property type="entry name" value="ANCHORED CELL WALL PROTEIN 11-RELATED"/>
    <property type="match status" value="1"/>
</dbReference>
<sequence length="203" mass="23026">MFPPNLSPLFLVLMLPVLVSAGTYEYKTTLVVSAIPEDQRNDWCNQHTQTCTSICNKGDWKGDDMKKVIDNGGVKINVCQYTDLKYLCVCNNNRKPIMKTWHYTVPGLMCEKAYQHCHKTLEGDKAAQDLCNEKIRRQCGSKVTIDQYTDNMRKYEFFSAFGEAVFGPAHGGKKKEKVNKVKRTGGISEDEEEEKVGGRAWEA</sequence>
<evidence type="ECO:0000256" key="1">
    <source>
        <dbReference type="SAM" id="MobiDB-lite"/>
    </source>
</evidence>
<keyword evidence="2" id="KW-0732">Signal</keyword>
<accession>A0A8S8ZGS3</accession>
<feature type="chain" id="PRO_5035841498" description="DUF7707 domain-containing protein" evidence="2">
    <location>
        <begin position="22"/>
        <end position="203"/>
    </location>
</feature>
<comment type="caution">
    <text evidence="4">The sequence shown here is derived from an EMBL/GenBank/DDBJ whole genome shotgun (WGS) entry which is preliminary data.</text>
</comment>
<dbReference type="PANTHER" id="PTHR38118:SF2">
    <property type="entry name" value="CDP-ALCOHOL PHOSPHATIDYLTRANSFERASE PROTEIN"/>
    <property type="match status" value="1"/>
</dbReference>
<organism evidence="4 5">
    <name type="scientific">Sordaria macrospora</name>
    <dbReference type="NCBI Taxonomy" id="5147"/>
    <lineage>
        <taxon>Eukaryota</taxon>
        <taxon>Fungi</taxon>
        <taxon>Dikarya</taxon>
        <taxon>Ascomycota</taxon>
        <taxon>Pezizomycotina</taxon>
        <taxon>Sordariomycetes</taxon>
        <taxon>Sordariomycetidae</taxon>
        <taxon>Sordariales</taxon>
        <taxon>Sordariaceae</taxon>
        <taxon>Sordaria</taxon>
    </lineage>
</organism>